<keyword evidence="3" id="KW-1134">Transmembrane beta strand</keyword>
<dbReference type="Gene3D" id="2.40.170.20">
    <property type="entry name" value="TonB-dependent receptor, beta-barrel domain"/>
    <property type="match status" value="1"/>
</dbReference>
<dbReference type="AlphaFoldDB" id="A0A840TKK9"/>
<keyword evidence="7 10" id="KW-0472">Membrane</keyword>
<dbReference type="EMBL" id="JACHGF010000001">
    <property type="protein sequence ID" value="MBB5282092.1"/>
    <property type="molecule type" value="Genomic_DNA"/>
</dbReference>
<dbReference type="InterPro" id="IPR008969">
    <property type="entry name" value="CarboxyPept-like_regulatory"/>
</dbReference>
<evidence type="ECO:0000256" key="2">
    <source>
        <dbReference type="ARBA" id="ARBA00022448"/>
    </source>
</evidence>
<organism evidence="13 14">
    <name type="scientific">Rhabdobacter roseus</name>
    <dbReference type="NCBI Taxonomy" id="1655419"/>
    <lineage>
        <taxon>Bacteria</taxon>
        <taxon>Pseudomonadati</taxon>
        <taxon>Bacteroidota</taxon>
        <taxon>Cytophagia</taxon>
        <taxon>Cytophagales</taxon>
        <taxon>Cytophagaceae</taxon>
        <taxon>Rhabdobacter</taxon>
    </lineage>
</organism>
<dbReference type="InterPro" id="IPR000531">
    <property type="entry name" value="Beta-barrel_TonB"/>
</dbReference>
<evidence type="ECO:0000256" key="7">
    <source>
        <dbReference type="ARBA" id="ARBA00023136"/>
    </source>
</evidence>
<dbReference type="SUPFAM" id="SSF56935">
    <property type="entry name" value="Porins"/>
    <property type="match status" value="1"/>
</dbReference>
<evidence type="ECO:0000256" key="9">
    <source>
        <dbReference type="ARBA" id="ARBA00023237"/>
    </source>
</evidence>
<dbReference type="GO" id="GO:0009279">
    <property type="term" value="C:cell outer membrane"/>
    <property type="evidence" value="ECO:0007669"/>
    <property type="project" value="UniProtKB-SubCell"/>
</dbReference>
<evidence type="ECO:0000313" key="13">
    <source>
        <dbReference type="EMBL" id="MBB5282092.1"/>
    </source>
</evidence>
<protein>
    <submittedName>
        <fullName evidence="13">Outer membrane receptor protein involved in Fe transport</fullName>
    </submittedName>
</protein>
<dbReference type="InterPro" id="IPR039426">
    <property type="entry name" value="TonB-dep_rcpt-like"/>
</dbReference>
<comment type="subcellular location">
    <subcellularLocation>
        <location evidence="1">Cell outer membrane</location>
        <topology evidence="1">Multi-pass membrane protein</topology>
    </subcellularLocation>
</comment>
<dbReference type="SUPFAM" id="SSF49464">
    <property type="entry name" value="Carboxypeptidase regulatory domain-like"/>
    <property type="match status" value="1"/>
</dbReference>
<feature type="domain" description="TonB-dependent receptor plug" evidence="12">
    <location>
        <begin position="116"/>
        <end position="222"/>
    </location>
</feature>
<evidence type="ECO:0000256" key="1">
    <source>
        <dbReference type="ARBA" id="ARBA00004571"/>
    </source>
</evidence>
<dbReference type="Proteomes" id="UP000557307">
    <property type="component" value="Unassembled WGS sequence"/>
</dbReference>
<dbReference type="PANTHER" id="PTHR30069">
    <property type="entry name" value="TONB-DEPENDENT OUTER MEMBRANE RECEPTOR"/>
    <property type="match status" value="1"/>
</dbReference>
<accession>A0A840TKK9</accession>
<dbReference type="PANTHER" id="PTHR30069:SF29">
    <property type="entry name" value="HEMOGLOBIN AND HEMOGLOBIN-HAPTOGLOBIN-BINDING PROTEIN 1-RELATED"/>
    <property type="match status" value="1"/>
</dbReference>
<reference evidence="13 14" key="1">
    <citation type="submission" date="2020-08" db="EMBL/GenBank/DDBJ databases">
        <title>Genomic Encyclopedia of Type Strains, Phase IV (KMG-IV): sequencing the most valuable type-strain genomes for metagenomic binning, comparative biology and taxonomic classification.</title>
        <authorList>
            <person name="Goeker M."/>
        </authorList>
    </citation>
    <scope>NUCLEOTIDE SEQUENCE [LARGE SCALE GENOMIC DNA]</scope>
    <source>
        <strain evidence="13 14">DSM 105074</strain>
    </source>
</reference>
<dbReference type="Pfam" id="PF00593">
    <property type="entry name" value="TonB_dep_Rec_b-barrel"/>
    <property type="match status" value="1"/>
</dbReference>
<dbReference type="Gene3D" id="2.60.40.1120">
    <property type="entry name" value="Carboxypeptidase-like, regulatory domain"/>
    <property type="match status" value="1"/>
</dbReference>
<sequence length="922" mass="100931">MRIYLVLILLLGQVGVTWAQTQPIVGTVRDAETQLPLVGASIKLKGTQQGTVSNARGYFELSGTLPSTVIVSMVGYESQEIKVSDKTPLALTLRSVSTELNQLVVSASRIEESSLTSPITIEKMDARAIQQAPAATLFESLNNLKGVDMVTSGLTLRQINTRGFNNVGNSRFMQLTDGVDNQSAGLGFAAGSFFGVSDLDVESIELIPGAASALYGPTAFNGLLMTTTKNPFDYQGLTIQQKVGVNHVNDPAGGGAKPFFETALRYAHAFSNRLAFKVNASYLKGTDWYATDYSDIDRNTPPGERGTANPGRNGLNIYGDEVAATLPGIGRVSRTGYFEKDVTTYDVYSIKTNAALHYRISNSLEAIYQINLNQGTANFTSSSRNMLRDFRFTQQRLELKGTNFFVRAYSVAENSQNSYNTRSLGQFINRTWVRDLNGNVVPVNQADATWFERYGAAYRGAVGGVVGQNHEVARAFADQGRVQPGTPAFEREKEKYTQLYGLQGAGVFSLCKMYHAEGLYDFTPYFRVVSIQAGGNVRYYDMQTNGTLLDDKENRVRVPEYGAFVQASRALLREKLKITLSGRFDKNQNFAGNFTPRASAVYTVQENHHFRASYQTGFRNPTVVDQFIKLNVGPLILLGGAPSNSAGLNAYENSFTAASVGTFGGAFGQETATGTPFPEAVAKHKDKLVKSKVPYIRPEQMRAFEVGYKGVLRNRILLDASYYYGSYTNFLINQVVIRPNSASVTLPDGSINPAAAQEILSTATRQTFQLYTNASDQVSTHGASAGLTALLAGGYRLGANATWAQFNILDANPNNVPAFNTPRWKTNVTFSNARLTNHIGFSLAWHWQEAFLWYGTFTENLPGEVPAYSLIDAQISYKLPKLKSMLKLGASNLGNNYVVQAYGSPAIGGLYYLSVTFDDLLR</sequence>
<dbReference type="GO" id="GO:0044718">
    <property type="term" value="P:siderophore transmembrane transport"/>
    <property type="evidence" value="ECO:0007669"/>
    <property type="project" value="TreeGrafter"/>
</dbReference>
<evidence type="ECO:0000256" key="4">
    <source>
        <dbReference type="ARBA" id="ARBA00022692"/>
    </source>
</evidence>
<dbReference type="InterPro" id="IPR012910">
    <property type="entry name" value="Plug_dom"/>
</dbReference>
<evidence type="ECO:0000313" key="14">
    <source>
        <dbReference type="Proteomes" id="UP000557307"/>
    </source>
</evidence>
<proteinExistence type="inferred from homology"/>
<gene>
    <name evidence="13" type="ORF">HNQ92_000213</name>
</gene>
<evidence type="ECO:0000259" key="11">
    <source>
        <dbReference type="Pfam" id="PF00593"/>
    </source>
</evidence>
<keyword evidence="5" id="KW-0732">Signal</keyword>
<feature type="domain" description="TonB-dependent receptor-like beta-barrel" evidence="11">
    <location>
        <begin position="368"/>
        <end position="893"/>
    </location>
</feature>
<keyword evidence="6 10" id="KW-0798">TonB box</keyword>
<keyword evidence="4" id="KW-0812">Transmembrane</keyword>
<evidence type="ECO:0000259" key="12">
    <source>
        <dbReference type="Pfam" id="PF07715"/>
    </source>
</evidence>
<name>A0A840TKK9_9BACT</name>
<evidence type="ECO:0000256" key="10">
    <source>
        <dbReference type="RuleBase" id="RU003357"/>
    </source>
</evidence>
<comment type="caution">
    <text evidence="13">The sequence shown here is derived from an EMBL/GenBank/DDBJ whole genome shotgun (WGS) entry which is preliminary data.</text>
</comment>
<evidence type="ECO:0000256" key="5">
    <source>
        <dbReference type="ARBA" id="ARBA00022729"/>
    </source>
</evidence>
<evidence type="ECO:0000256" key="8">
    <source>
        <dbReference type="ARBA" id="ARBA00023170"/>
    </source>
</evidence>
<comment type="similarity">
    <text evidence="10">Belongs to the TonB-dependent receptor family.</text>
</comment>
<dbReference type="Gene3D" id="2.170.130.10">
    <property type="entry name" value="TonB-dependent receptor, plug domain"/>
    <property type="match status" value="1"/>
</dbReference>
<dbReference type="InterPro" id="IPR037066">
    <property type="entry name" value="Plug_dom_sf"/>
</dbReference>
<dbReference type="InterPro" id="IPR036942">
    <property type="entry name" value="Beta-barrel_TonB_sf"/>
</dbReference>
<keyword evidence="9" id="KW-0998">Cell outer membrane</keyword>
<keyword evidence="8 13" id="KW-0675">Receptor</keyword>
<evidence type="ECO:0000256" key="6">
    <source>
        <dbReference type="ARBA" id="ARBA00023077"/>
    </source>
</evidence>
<keyword evidence="2" id="KW-0813">Transport</keyword>
<dbReference type="RefSeq" id="WP_184169610.1">
    <property type="nucleotide sequence ID" value="NZ_JACHGF010000001.1"/>
</dbReference>
<dbReference type="Pfam" id="PF13715">
    <property type="entry name" value="CarbopepD_reg_2"/>
    <property type="match status" value="1"/>
</dbReference>
<evidence type="ECO:0000256" key="3">
    <source>
        <dbReference type="ARBA" id="ARBA00022452"/>
    </source>
</evidence>
<dbReference type="Pfam" id="PF07715">
    <property type="entry name" value="Plug"/>
    <property type="match status" value="1"/>
</dbReference>
<dbReference type="GO" id="GO:0015344">
    <property type="term" value="F:siderophore uptake transmembrane transporter activity"/>
    <property type="evidence" value="ECO:0007669"/>
    <property type="project" value="TreeGrafter"/>
</dbReference>
<keyword evidence="14" id="KW-1185">Reference proteome</keyword>